<dbReference type="EMBL" id="CAAALY010255377">
    <property type="protein sequence ID" value="VEL37564.1"/>
    <property type="molecule type" value="Genomic_DNA"/>
</dbReference>
<sequence>MHVSAVGIKSTIPPFRCRCDAPCHEQVAQLSDLFQPITKLPGRQADMSRHLLHRSSGQSLHGKTVRQTNINVCVYRMASRIKTDMMCTQRGFCLDWEYVNVHFIVMPPSRPGNKDSVIAGSLGLLTKGPPPRGPCPFWSCLRNRGALISPYQPWQAFDIFMSLSRAAEVIIEFPPHRRPKEGQICDPT</sequence>
<comment type="caution">
    <text evidence="1">The sequence shown here is derived from an EMBL/GenBank/DDBJ whole genome shotgun (WGS) entry which is preliminary data.</text>
</comment>
<evidence type="ECO:0000313" key="1">
    <source>
        <dbReference type="EMBL" id="VEL37564.1"/>
    </source>
</evidence>
<dbReference type="Proteomes" id="UP000784294">
    <property type="component" value="Unassembled WGS sequence"/>
</dbReference>
<protein>
    <submittedName>
        <fullName evidence="1">Uncharacterized protein</fullName>
    </submittedName>
</protein>
<name>A0A3S5C5Z3_9PLAT</name>
<keyword evidence="2" id="KW-1185">Reference proteome</keyword>
<proteinExistence type="predicted"/>
<dbReference type="AlphaFoldDB" id="A0A3S5C5Z3"/>
<accession>A0A3S5C5Z3</accession>
<reference evidence="1" key="1">
    <citation type="submission" date="2018-11" db="EMBL/GenBank/DDBJ databases">
        <authorList>
            <consortium name="Pathogen Informatics"/>
        </authorList>
    </citation>
    <scope>NUCLEOTIDE SEQUENCE</scope>
</reference>
<evidence type="ECO:0000313" key="2">
    <source>
        <dbReference type="Proteomes" id="UP000784294"/>
    </source>
</evidence>
<gene>
    <name evidence="1" type="ORF">PXEA_LOCUS31004</name>
</gene>
<organism evidence="1 2">
    <name type="scientific">Protopolystoma xenopodis</name>
    <dbReference type="NCBI Taxonomy" id="117903"/>
    <lineage>
        <taxon>Eukaryota</taxon>
        <taxon>Metazoa</taxon>
        <taxon>Spiralia</taxon>
        <taxon>Lophotrochozoa</taxon>
        <taxon>Platyhelminthes</taxon>
        <taxon>Monogenea</taxon>
        <taxon>Polyopisthocotylea</taxon>
        <taxon>Polystomatidea</taxon>
        <taxon>Polystomatidae</taxon>
        <taxon>Protopolystoma</taxon>
    </lineage>
</organism>